<dbReference type="SMART" id="SM00184">
    <property type="entry name" value="RING"/>
    <property type="match status" value="1"/>
</dbReference>
<dbReference type="InterPro" id="IPR011011">
    <property type="entry name" value="Znf_FYVE_PHD"/>
</dbReference>
<feature type="domain" description="RING-type" evidence="7">
    <location>
        <begin position="547"/>
        <end position="589"/>
    </location>
</feature>
<feature type="region of interest" description="Disordered" evidence="5">
    <location>
        <begin position="1"/>
        <end position="20"/>
    </location>
</feature>
<feature type="compositionally biased region" description="Basic residues" evidence="5">
    <location>
        <begin position="453"/>
        <end position="466"/>
    </location>
</feature>
<dbReference type="Pfam" id="PF00628">
    <property type="entry name" value="PHD"/>
    <property type="match status" value="1"/>
</dbReference>
<dbReference type="PROSITE" id="PS00518">
    <property type="entry name" value="ZF_RING_1"/>
    <property type="match status" value="1"/>
</dbReference>
<feature type="domain" description="PHD-type" evidence="6">
    <location>
        <begin position="637"/>
        <end position="686"/>
    </location>
</feature>
<dbReference type="EMBL" id="JBDFQZ010000012">
    <property type="protein sequence ID" value="KAK9673304.1"/>
    <property type="molecule type" value="Genomic_DNA"/>
</dbReference>
<feature type="compositionally biased region" description="Basic residues" evidence="5">
    <location>
        <begin position="419"/>
        <end position="433"/>
    </location>
</feature>
<evidence type="ECO:0000259" key="6">
    <source>
        <dbReference type="PROSITE" id="PS50016"/>
    </source>
</evidence>
<dbReference type="AlphaFoldDB" id="A0AAW1HBE1"/>
<dbReference type="InterPro" id="IPR013083">
    <property type="entry name" value="Znf_RING/FYVE/PHD"/>
</dbReference>
<feature type="region of interest" description="Disordered" evidence="5">
    <location>
        <begin position="512"/>
        <end position="536"/>
    </location>
</feature>
<keyword evidence="3" id="KW-0862">Zinc</keyword>
<feature type="compositionally biased region" description="Basic residues" evidence="5">
    <location>
        <begin position="163"/>
        <end position="183"/>
    </location>
</feature>
<feature type="compositionally biased region" description="Basic and acidic residues" evidence="5">
    <location>
        <begin position="408"/>
        <end position="418"/>
    </location>
</feature>
<gene>
    <name evidence="8" type="ORF">RND81_12G159100</name>
</gene>
<dbReference type="PANTHER" id="PTHR47177:SF3">
    <property type="entry name" value="F18C1.6 PROTEIN"/>
    <property type="match status" value="1"/>
</dbReference>
<dbReference type="PROSITE" id="PS50016">
    <property type="entry name" value="ZF_PHD_2"/>
    <property type="match status" value="1"/>
</dbReference>
<evidence type="ECO:0000256" key="5">
    <source>
        <dbReference type="SAM" id="MobiDB-lite"/>
    </source>
</evidence>
<evidence type="ECO:0000259" key="7">
    <source>
        <dbReference type="PROSITE" id="PS50089"/>
    </source>
</evidence>
<dbReference type="PROSITE" id="PS50089">
    <property type="entry name" value="ZF_RING_2"/>
    <property type="match status" value="1"/>
</dbReference>
<dbReference type="SUPFAM" id="SSF57903">
    <property type="entry name" value="FYVE/PHD zinc finger"/>
    <property type="match status" value="1"/>
</dbReference>
<feature type="compositionally biased region" description="Acidic residues" evidence="5">
    <location>
        <begin position="116"/>
        <end position="156"/>
    </location>
</feature>
<evidence type="ECO:0000313" key="8">
    <source>
        <dbReference type="EMBL" id="KAK9673304.1"/>
    </source>
</evidence>
<dbReference type="InterPro" id="IPR017907">
    <property type="entry name" value="Znf_RING_CS"/>
</dbReference>
<feature type="compositionally biased region" description="Acidic residues" evidence="5">
    <location>
        <begin position="357"/>
        <end position="388"/>
    </location>
</feature>
<dbReference type="SMART" id="SM00249">
    <property type="entry name" value="PHD"/>
    <property type="match status" value="1"/>
</dbReference>
<feature type="region of interest" description="Disordered" evidence="5">
    <location>
        <begin position="35"/>
        <end position="476"/>
    </location>
</feature>
<dbReference type="GO" id="GO:0008270">
    <property type="term" value="F:zinc ion binding"/>
    <property type="evidence" value="ECO:0007669"/>
    <property type="project" value="UniProtKB-KW"/>
</dbReference>
<keyword evidence="2 4" id="KW-0863">Zinc-finger</keyword>
<dbReference type="PANTHER" id="PTHR47177">
    <property type="entry name" value="F18C1.6 PROTEIN"/>
    <property type="match status" value="1"/>
</dbReference>
<evidence type="ECO:0000256" key="2">
    <source>
        <dbReference type="ARBA" id="ARBA00022771"/>
    </source>
</evidence>
<feature type="compositionally biased region" description="Acidic residues" evidence="5">
    <location>
        <begin position="280"/>
        <end position="319"/>
    </location>
</feature>
<keyword evidence="9" id="KW-1185">Reference proteome</keyword>
<evidence type="ECO:0008006" key="10">
    <source>
        <dbReference type="Google" id="ProtNLM"/>
    </source>
</evidence>
<dbReference type="SUPFAM" id="SSF57850">
    <property type="entry name" value="RING/U-box"/>
    <property type="match status" value="1"/>
</dbReference>
<feature type="region of interest" description="Disordered" evidence="5">
    <location>
        <begin position="849"/>
        <end position="876"/>
    </location>
</feature>
<dbReference type="InterPro" id="IPR001841">
    <property type="entry name" value="Znf_RING"/>
</dbReference>
<evidence type="ECO:0000256" key="4">
    <source>
        <dbReference type="PROSITE-ProRule" id="PRU00175"/>
    </source>
</evidence>
<evidence type="ECO:0000313" key="9">
    <source>
        <dbReference type="Proteomes" id="UP001443914"/>
    </source>
</evidence>
<sequence>MGGGGQTGMKQRSNQRLRKKIMHCEDADEDYVAEADEADVKSDDLDSLVGDSSEEESRFEGEEEDDFDALDGTDDDWRTVVKPKPKSTVHKGFSRSRKNSVNRPNKRIKVTRNIDDDSDDDNNDDDDDDDEFTRDDFEYSMEEEEEADYDEEEGREDEWRAVVKPKPKPKPRSRVQKGYLKSRRNGEKRPKKRRKVTRNDDDDSDEDGDNEFTLDEFEYLMEEEEEEEETDYDEEDESEDEWKTVVKPKPKARARKGFLRSRKNEVNKPKKRRKVTNNDGSDDDDDGDSEVTPEEFENLMDGEEEEETDYEEDGSEGEWDTIVKPKPKSKSRVQNGFSRCRNNGASKPKKRVIIKCDDDDVDDDDDDEFTPGENEYLEEEEEEDDEEFPEAKITKRGTSTLKRRRSLKHEPQRTEKTVRKPLRKRSKRTNSSRKKAESVGDEAYIKTGPILRGRTKRNPGQRKKRMTTVSDSDIRSDSSDYEFTISEEEKEERFKESSLFCRTMATTFRSSRRIREDDAVHEPKEPSARKGKEKAGETKNEIGNFVCGICLTEEGKNTVRGTLDCCSHYFCFTCIMEWSKVETRCPLCKQRFVTISKPTKCGKGFDLRNAVVTVPERDQVYQPSEEELRDILNPYENVICTECRQGGDDALMLLCDVCDSPAHTYCVGLGQDVPEGNWYCDGCRSAALSPSHSQTPDLVPDQRDGAGAGVSDRLSTYENMSEIDLNVTIPETPLLSHVDGFRSSPRYSVGNRQIPSPVSGVGVSTVSGRRRLHRQLQYILSNRPSQTVGDGSNTAFNHHRLDVGTSHHAQQVDRFQENDFRSVQNTDFGRLGNMTGHVGQPVTAADCSSRAQLPASDPHRPCTSRSSTGPDTDGFLSENLEEEHANFVRQEIRSTVRNQLQSMSREMNLGHNTKTEISRRSEHTIMVAYGLEPQRHDTYRVHPQNCVHLLDSVANVQASPLNGHCLVCFGDFVKVVVKRIIDIVMAPYWQDFRH</sequence>
<dbReference type="Pfam" id="PF13639">
    <property type="entry name" value="zf-RING_2"/>
    <property type="match status" value="1"/>
</dbReference>
<proteinExistence type="predicted"/>
<keyword evidence="1" id="KW-0479">Metal-binding</keyword>
<feature type="compositionally biased region" description="Basic residues" evidence="5">
    <location>
        <begin position="81"/>
        <end position="110"/>
    </location>
</feature>
<dbReference type="InterPro" id="IPR001965">
    <property type="entry name" value="Znf_PHD"/>
</dbReference>
<feature type="region of interest" description="Disordered" evidence="5">
    <location>
        <begin position="691"/>
        <end position="713"/>
    </location>
</feature>
<evidence type="ECO:0000256" key="3">
    <source>
        <dbReference type="ARBA" id="ARBA00022833"/>
    </source>
</evidence>
<name>A0AAW1HBE1_SAPOF</name>
<feature type="compositionally biased region" description="Basic and acidic residues" evidence="5">
    <location>
        <begin position="513"/>
        <end position="536"/>
    </location>
</feature>
<accession>A0AAW1HBE1</accession>
<organism evidence="8 9">
    <name type="scientific">Saponaria officinalis</name>
    <name type="common">Common soapwort</name>
    <name type="synonym">Lychnis saponaria</name>
    <dbReference type="NCBI Taxonomy" id="3572"/>
    <lineage>
        <taxon>Eukaryota</taxon>
        <taxon>Viridiplantae</taxon>
        <taxon>Streptophyta</taxon>
        <taxon>Embryophyta</taxon>
        <taxon>Tracheophyta</taxon>
        <taxon>Spermatophyta</taxon>
        <taxon>Magnoliopsida</taxon>
        <taxon>eudicotyledons</taxon>
        <taxon>Gunneridae</taxon>
        <taxon>Pentapetalae</taxon>
        <taxon>Caryophyllales</taxon>
        <taxon>Caryophyllaceae</taxon>
        <taxon>Caryophylleae</taxon>
        <taxon>Saponaria</taxon>
    </lineage>
</organism>
<feature type="compositionally biased region" description="Acidic residues" evidence="5">
    <location>
        <begin position="61"/>
        <end position="74"/>
    </location>
</feature>
<dbReference type="InterPro" id="IPR058746">
    <property type="entry name" value="Znf_RING-type_Topors"/>
</dbReference>
<feature type="compositionally biased region" description="Acidic residues" evidence="5">
    <location>
        <begin position="200"/>
        <end position="240"/>
    </location>
</feature>
<reference evidence="8 9" key="1">
    <citation type="submission" date="2024-03" db="EMBL/GenBank/DDBJ databases">
        <title>WGS assembly of Saponaria officinalis var. Norfolk2.</title>
        <authorList>
            <person name="Jenkins J."/>
            <person name="Shu S."/>
            <person name="Grimwood J."/>
            <person name="Barry K."/>
            <person name="Goodstein D."/>
            <person name="Schmutz J."/>
            <person name="Leebens-Mack J."/>
            <person name="Osbourn A."/>
        </authorList>
    </citation>
    <scope>NUCLEOTIDE SEQUENCE [LARGE SCALE GENOMIC DNA]</scope>
    <source>
        <strain evidence="9">cv. Norfolk2</strain>
        <strain evidence="8">JIC</strain>
        <tissue evidence="8">Leaf</tissue>
    </source>
</reference>
<feature type="compositionally biased region" description="Basic residues" evidence="5">
    <location>
        <begin position="246"/>
        <end position="261"/>
    </location>
</feature>
<evidence type="ECO:0000256" key="1">
    <source>
        <dbReference type="ARBA" id="ARBA00022723"/>
    </source>
</evidence>
<protein>
    <recommendedName>
        <fullName evidence="10">PHD and RING finger domain-containing protein 1</fullName>
    </recommendedName>
</protein>
<dbReference type="EMBL" id="JBDFQZ010000012">
    <property type="protein sequence ID" value="KAK9673303.1"/>
    <property type="molecule type" value="Genomic_DNA"/>
</dbReference>
<dbReference type="InterPro" id="IPR019787">
    <property type="entry name" value="Znf_PHD-finger"/>
</dbReference>
<dbReference type="CDD" id="cd16574">
    <property type="entry name" value="RING-HC_Topors"/>
    <property type="match status" value="1"/>
</dbReference>
<comment type="caution">
    <text evidence="8">The sequence shown here is derived from an EMBL/GenBank/DDBJ whole genome shotgun (WGS) entry which is preliminary data.</text>
</comment>
<dbReference type="Proteomes" id="UP001443914">
    <property type="component" value="Unassembled WGS sequence"/>
</dbReference>
<dbReference type="Gene3D" id="3.30.40.10">
    <property type="entry name" value="Zinc/RING finger domain, C3HC4 (zinc finger)"/>
    <property type="match status" value="2"/>
</dbReference>
<feature type="compositionally biased region" description="Polar residues" evidence="5">
    <location>
        <begin position="332"/>
        <end position="345"/>
    </location>
</feature>